<evidence type="ECO:0000259" key="8">
    <source>
        <dbReference type="PROSITE" id="PS50109"/>
    </source>
</evidence>
<dbReference type="SMART" id="SM00387">
    <property type="entry name" value="HATPase_c"/>
    <property type="match status" value="1"/>
</dbReference>
<dbReference type="InterPro" id="IPR036097">
    <property type="entry name" value="HisK_dim/P_sf"/>
</dbReference>
<evidence type="ECO:0000313" key="10">
    <source>
        <dbReference type="Proteomes" id="UP000031599"/>
    </source>
</evidence>
<dbReference type="RefSeq" id="WP_052553850.1">
    <property type="nucleotide sequence ID" value="NZ_JMCC02000075.1"/>
</dbReference>
<feature type="domain" description="Histidine kinase" evidence="8">
    <location>
        <begin position="141"/>
        <end position="363"/>
    </location>
</feature>
<dbReference type="InterPro" id="IPR050736">
    <property type="entry name" value="Sensor_HK_Regulatory"/>
</dbReference>
<dbReference type="SUPFAM" id="SSF55874">
    <property type="entry name" value="ATPase domain of HSP90 chaperone/DNA topoisomerase II/histidine kinase"/>
    <property type="match status" value="1"/>
</dbReference>
<protein>
    <recommendedName>
        <fullName evidence="2">histidine kinase</fullName>
        <ecNumber evidence="2">2.7.13.3</ecNumber>
    </recommendedName>
</protein>
<dbReference type="InterPro" id="IPR003661">
    <property type="entry name" value="HisK_dim/P_dom"/>
</dbReference>
<proteinExistence type="predicted"/>
<dbReference type="InterPro" id="IPR003594">
    <property type="entry name" value="HATPase_dom"/>
</dbReference>
<keyword evidence="7" id="KW-0812">Transmembrane</keyword>
<dbReference type="Pfam" id="PF00512">
    <property type="entry name" value="HisKA"/>
    <property type="match status" value="1"/>
</dbReference>
<dbReference type="EMBL" id="JMCC02000075">
    <property type="protein sequence ID" value="KIG14286.1"/>
    <property type="molecule type" value="Genomic_DNA"/>
</dbReference>
<comment type="caution">
    <text evidence="9">The sequence shown here is derived from an EMBL/GenBank/DDBJ whole genome shotgun (WGS) entry which is preliminary data.</text>
</comment>
<dbReference type="InterPro" id="IPR005467">
    <property type="entry name" value="His_kinase_dom"/>
</dbReference>
<dbReference type="GO" id="GO:0000155">
    <property type="term" value="F:phosphorelay sensor kinase activity"/>
    <property type="evidence" value="ECO:0007669"/>
    <property type="project" value="InterPro"/>
</dbReference>
<dbReference type="FunFam" id="1.10.287.130:FF:000001">
    <property type="entry name" value="Two-component sensor histidine kinase"/>
    <property type="match status" value="1"/>
</dbReference>
<dbReference type="CDD" id="cd00082">
    <property type="entry name" value="HisKA"/>
    <property type="match status" value="1"/>
</dbReference>
<dbReference type="CDD" id="cd00075">
    <property type="entry name" value="HATPase"/>
    <property type="match status" value="1"/>
</dbReference>
<dbReference type="Gene3D" id="3.30.565.10">
    <property type="entry name" value="Histidine kinase-like ATPase, C-terminal domain"/>
    <property type="match status" value="1"/>
</dbReference>
<dbReference type="PANTHER" id="PTHR43711">
    <property type="entry name" value="TWO-COMPONENT HISTIDINE KINASE"/>
    <property type="match status" value="1"/>
</dbReference>
<keyword evidence="3" id="KW-0597">Phosphoprotein</keyword>
<evidence type="ECO:0000256" key="3">
    <source>
        <dbReference type="ARBA" id="ARBA00022553"/>
    </source>
</evidence>
<organism evidence="9 10">
    <name type="scientific">Enhygromyxa salina</name>
    <dbReference type="NCBI Taxonomy" id="215803"/>
    <lineage>
        <taxon>Bacteria</taxon>
        <taxon>Pseudomonadati</taxon>
        <taxon>Myxococcota</taxon>
        <taxon>Polyangia</taxon>
        <taxon>Nannocystales</taxon>
        <taxon>Nannocystaceae</taxon>
        <taxon>Enhygromyxa</taxon>
    </lineage>
</organism>
<evidence type="ECO:0000256" key="4">
    <source>
        <dbReference type="ARBA" id="ARBA00022679"/>
    </source>
</evidence>
<evidence type="ECO:0000256" key="6">
    <source>
        <dbReference type="ARBA" id="ARBA00023012"/>
    </source>
</evidence>
<keyword evidence="7" id="KW-0472">Membrane</keyword>
<dbReference type="InterPro" id="IPR036890">
    <property type="entry name" value="HATPase_C_sf"/>
</dbReference>
<keyword evidence="7" id="KW-1133">Transmembrane helix</keyword>
<dbReference type="PROSITE" id="PS50109">
    <property type="entry name" value="HIS_KIN"/>
    <property type="match status" value="1"/>
</dbReference>
<dbReference type="SUPFAM" id="SSF47384">
    <property type="entry name" value="Homodimeric domain of signal transducing histidine kinase"/>
    <property type="match status" value="1"/>
</dbReference>
<evidence type="ECO:0000256" key="5">
    <source>
        <dbReference type="ARBA" id="ARBA00022777"/>
    </source>
</evidence>
<dbReference type="PRINTS" id="PR00344">
    <property type="entry name" value="BCTRLSENSOR"/>
</dbReference>
<keyword evidence="5 9" id="KW-0418">Kinase</keyword>
<keyword evidence="6" id="KW-0902">Two-component regulatory system</keyword>
<feature type="transmembrane region" description="Helical" evidence="7">
    <location>
        <begin position="102"/>
        <end position="121"/>
    </location>
</feature>
<reference evidence="9 10" key="1">
    <citation type="submission" date="2014-12" db="EMBL/GenBank/DDBJ databases">
        <title>Genome assembly of Enhygromyxa salina DSM 15201.</title>
        <authorList>
            <person name="Sharma G."/>
            <person name="Subramanian S."/>
        </authorList>
    </citation>
    <scope>NUCLEOTIDE SEQUENCE [LARGE SCALE GENOMIC DNA]</scope>
    <source>
        <strain evidence="9 10">DSM 15201</strain>
    </source>
</reference>
<name>A0A0C2CT01_9BACT</name>
<dbReference type="Pfam" id="PF02518">
    <property type="entry name" value="HATPase_c"/>
    <property type="match status" value="1"/>
</dbReference>
<evidence type="ECO:0000256" key="7">
    <source>
        <dbReference type="SAM" id="Phobius"/>
    </source>
</evidence>
<dbReference type="Gene3D" id="1.10.287.130">
    <property type="match status" value="1"/>
</dbReference>
<dbReference type="AlphaFoldDB" id="A0A0C2CT01"/>
<sequence>MTSFVAEPRGDSLRLIRTVEIGGQRWLQGLVVDRQALERWLEQDVLGSPELSGFVQLEWGTKGSTDPDAGRCTHQFAAPFSELQVTAALGPVQTLASNSARVVLGLGLGLVLALLVVLIAVERTLAGLHARAQERERIVAAVTHELRTPLTSIRMYSEMLEQGMVVDPARQRGYHKTIRGEAERLSRLVEQVLTLARLDGGGGPKPVEQAAHAPLSEVVASVVELLEPQAAARGLAIDVDLGAEAGGAILPRDSLTQILTNLVENALKFTPRGGAAVQLCGWCHNDQLRVALRDRGVGVETEVLPHVFEAFVRGPREAQQAIPGTGMGLAVVRSLVDELGGEVWGQNRENGGFEVEVSLPFRTC</sequence>
<dbReference type="SMART" id="SM00388">
    <property type="entry name" value="HisKA"/>
    <property type="match status" value="1"/>
</dbReference>
<dbReference type="EC" id="2.7.13.3" evidence="2"/>
<gene>
    <name evidence="9" type="ORF">DB30_06888</name>
</gene>
<dbReference type="Proteomes" id="UP000031599">
    <property type="component" value="Unassembled WGS sequence"/>
</dbReference>
<evidence type="ECO:0000256" key="1">
    <source>
        <dbReference type="ARBA" id="ARBA00000085"/>
    </source>
</evidence>
<evidence type="ECO:0000313" key="9">
    <source>
        <dbReference type="EMBL" id="KIG14286.1"/>
    </source>
</evidence>
<keyword evidence="4" id="KW-0808">Transferase</keyword>
<accession>A0A0C2CT01</accession>
<comment type="catalytic activity">
    <reaction evidence="1">
        <text>ATP + protein L-histidine = ADP + protein N-phospho-L-histidine.</text>
        <dbReference type="EC" id="2.7.13.3"/>
    </reaction>
</comment>
<dbReference type="InterPro" id="IPR004358">
    <property type="entry name" value="Sig_transdc_His_kin-like_C"/>
</dbReference>
<evidence type="ECO:0000256" key="2">
    <source>
        <dbReference type="ARBA" id="ARBA00012438"/>
    </source>
</evidence>
<dbReference type="PANTHER" id="PTHR43711:SF31">
    <property type="entry name" value="HISTIDINE KINASE"/>
    <property type="match status" value="1"/>
</dbReference>